<dbReference type="RefSeq" id="WP_006464748.1">
    <property type="nucleotide sequence ID" value="NZ_AEEC02000027.1"/>
</dbReference>
<dbReference type="EMBL" id="AEEC02000027">
    <property type="protein sequence ID" value="EOA03461.1"/>
    <property type="molecule type" value="Genomic_DNA"/>
</dbReference>
<feature type="transmembrane region" description="Helical" evidence="2">
    <location>
        <begin position="141"/>
        <end position="161"/>
    </location>
</feature>
<evidence type="ECO:0000256" key="2">
    <source>
        <dbReference type="SAM" id="Phobius"/>
    </source>
</evidence>
<feature type="transmembrane region" description="Helical" evidence="2">
    <location>
        <begin position="258"/>
        <end position="282"/>
    </location>
</feature>
<evidence type="ECO:0000313" key="3">
    <source>
        <dbReference type="EMBL" id="EOA03461.1"/>
    </source>
</evidence>
<name>A0AAI9IC49_9BURK</name>
<feature type="transmembrane region" description="Helical" evidence="2">
    <location>
        <begin position="357"/>
        <end position="377"/>
    </location>
</feature>
<feature type="transmembrane region" description="Helical" evidence="2">
    <location>
        <begin position="93"/>
        <end position="113"/>
    </location>
</feature>
<feature type="region of interest" description="Disordered" evidence="1">
    <location>
        <begin position="1"/>
        <end position="26"/>
    </location>
</feature>
<keyword evidence="2" id="KW-1133">Transmembrane helix</keyword>
<dbReference type="InterPro" id="IPR025291">
    <property type="entry name" value="DUF4153"/>
</dbReference>
<comment type="caution">
    <text evidence="3">The sequence shown here is derived from an EMBL/GenBank/DDBJ whole genome shotgun (WGS) entry which is preliminary data.</text>
</comment>
<accession>A0AAI9IC49</accession>
<protein>
    <recommendedName>
        <fullName evidence="5">DUF4153 domain-containing protein</fullName>
    </recommendedName>
</protein>
<reference evidence="3 4" key="1">
    <citation type="journal article" date="2013" name="Front. Microbiol.">
        <title>The genome of the endophytic bacterium H. frisingense GSF30(T) identifies diverse strategies in the Herbaspirillum genus to interact with plants.</title>
        <authorList>
            <person name="Straub D."/>
            <person name="Rothballer M."/>
            <person name="Hartmann A."/>
            <person name="Ludewig U."/>
        </authorList>
    </citation>
    <scope>NUCLEOTIDE SEQUENCE [LARGE SCALE GENOMIC DNA]</scope>
    <source>
        <strain evidence="3 4">GSF30</strain>
    </source>
</reference>
<sequence>MTTQIPPSLPDLPSSAADRGDPVATPPKPGSIGTLRLAIGLAQGVVLYVLYRHWSDKTGLALHPTLFRCVLLLALFLPPIAISSLSHMQPRKLALWLLLLAAIISSLAFYDIWRTDIGAWLNEPALSAWQSDTALHLQPSLQLVLLMWHGLFIAQAMALAAHQDQRWIASYPSYFAWAWKLVLQAAFACLFNAALWIILMVGAALFALFSPLFLAIISSPWFFMPVTALAYAGALHLTDVKPAIIANLRKLLLTMLSWLLPLAVLIAAGFLAGLCVTGLQPLWETRRATAVLLGTTALLVVLANMVYQDGLSDEAASARLIRWSLRVACALPLPLVVLAACALGLRVSQYGWTPERVCAALCIAVASIYAIGYLAALWRAARMVVMAPVNVAASFTILAVSVAVLTPLADPARLAVADQLARLRSGQITPERLDVRFMRYHGQRYGVQALADIVQIHDPRLSFLHQEVQLALQTEHAFQLAQNKKPEGKPGSTVRMHPEGSHLPAAIVEKTWDAMEADAWVPGCLRSTASDCDAYLVKPPGARREQVLIIDGNSPAVLLAEDAQGQWQIIGTFRMPSHCVAQLREALEGKTLQWKASPSYDLQLGDTLIPMVPASPRRKSCGQ</sequence>
<evidence type="ECO:0000313" key="4">
    <source>
        <dbReference type="Proteomes" id="UP000006772"/>
    </source>
</evidence>
<evidence type="ECO:0000256" key="1">
    <source>
        <dbReference type="SAM" id="MobiDB-lite"/>
    </source>
</evidence>
<gene>
    <name evidence="3" type="ORF">HFRIS_017487</name>
</gene>
<feature type="transmembrane region" description="Helical" evidence="2">
    <location>
        <begin position="288"/>
        <end position="307"/>
    </location>
</feature>
<feature type="transmembrane region" description="Helical" evidence="2">
    <location>
        <begin position="389"/>
        <end position="409"/>
    </location>
</feature>
<dbReference type="AlphaFoldDB" id="A0AAI9IC49"/>
<feature type="transmembrane region" description="Helical" evidence="2">
    <location>
        <begin position="327"/>
        <end position="345"/>
    </location>
</feature>
<keyword evidence="2" id="KW-0472">Membrane</keyword>
<dbReference type="Proteomes" id="UP000006772">
    <property type="component" value="Unassembled WGS sequence"/>
</dbReference>
<feature type="transmembrane region" description="Helical" evidence="2">
    <location>
        <begin position="181"/>
        <end position="206"/>
    </location>
</feature>
<keyword evidence="2" id="KW-0812">Transmembrane</keyword>
<organism evidence="3 4">
    <name type="scientific">Herbaspirillum frisingense GSF30</name>
    <dbReference type="NCBI Taxonomy" id="864073"/>
    <lineage>
        <taxon>Bacteria</taxon>
        <taxon>Pseudomonadati</taxon>
        <taxon>Pseudomonadota</taxon>
        <taxon>Betaproteobacteria</taxon>
        <taxon>Burkholderiales</taxon>
        <taxon>Oxalobacteraceae</taxon>
        <taxon>Herbaspirillum</taxon>
    </lineage>
</organism>
<feature type="transmembrane region" description="Helical" evidence="2">
    <location>
        <begin position="212"/>
        <end position="237"/>
    </location>
</feature>
<feature type="transmembrane region" description="Helical" evidence="2">
    <location>
        <begin position="60"/>
        <end position="81"/>
    </location>
</feature>
<dbReference type="Pfam" id="PF13687">
    <property type="entry name" value="DUF4153"/>
    <property type="match status" value="1"/>
</dbReference>
<feature type="transmembrane region" description="Helical" evidence="2">
    <location>
        <begin position="35"/>
        <end position="54"/>
    </location>
</feature>
<evidence type="ECO:0008006" key="5">
    <source>
        <dbReference type="Google" id="ProtNLM"/>
    </source>
</evidence>
<proteinExistence type="predicted"/>